<evidence type="ECO:0000256" key="1">
    <source>
        <dbReference type="ARBA" id="ARBA00001957"/>
    </source>
</evidence>
<dbReference type="Gene3D" id="3.40.50.980">
    <property type="match status" value="8"/>
</dbReference>
<dbReference type="InterPro" id="IPR001242">
    <property type="entry name" value="Condensation_dom"/>
</dbReference>
<feature type="domain" description="Carrier" evidence="5">
    <location>
        <begin position="984"/>
        <end position="1058"/>
    </location>
</feature>
<dbReference type="PANTHER" id="PTHR45527">
    <property type="entry name" value="NONRIBOSOMAL PEPTIDE SYNTHETASE"/>
    <property type="match status" value="1"/>
</dbReference>
<dbReference type="Gene3D" id="3.30.559.30">
    <property type="entry name" value="Nonribosomal peptide synthetase, condensation domain"/>
    <property type="match status" value="5"/>
</dbReference>
<dbReference type="InterPro" id="IPR025110">
    <property type="entry name" value="AMP-bd_C"/>
</dbReference>
<dbReference type="SUPFAM" id="SSF56801">
    <property type="entry name" value="Acetyl-CoA synthetase-like"/>
    <property type="match status" value="4"/>
</dbReference>
<dbReference type="SUPFAM" id="SSF47336">
    <property type="entry name" value="ACP-like"/>
    <property type="match status" value="4"/>
</dbReference>
<dbReference type="NCBIfam" id="TIGR01733">
    <property type="entry name" value="AA-adenyl-dom"/>
    <property type="match status" value="4"/>
</dbReference>
<dbReference type="Proteomes" id="UP001291309">
    <property type="component" value="Unassembled WGS sequence"/>
</dbReference>
<dbReference type="CDD" id="cd19543">
    <property type="entry name" value="DCL_NRPS"/>
    <property type="match status" value="1"/>
</dbReference>
<feature type="domain" description="Carrier" evidence="5">
    <location>
        <begin position="4636"/>
        <end position="4711"/>
    </location>
</feature>
<dbReference type="NCBIfam" id="NF004282">
    <property type="entry name" value="PRK05691.1"/>
    <property type="match status" value="4"/>
</dbReference>
<dbReference type="InterPro" id="IPR010060">
    <property type="entry name" value="NRPS_synth"/>
</dbReference>
<dbReference type="InterPro" id="IPR009081">
    <property type="entry name" value="PP-bd_ACP"/>
</dbReference>
<dbReference type="InterPro" id="IPR023213">
    <property type="entry name" value="CAT-like_dom_sf"/>
</dbReference>
<dbReference type="InterPro" id="IPR010071">
    <property type="entry name" value="AA_adenyl_dom"/>
</dbReference>
<dbReference type="CDD" id="cd19534">
    <property type="entry name" value="E_NRPS"/>
    <property type="match status" value="1"/>
</dbReference>
<dbReference type="Gene3D" id="3.30.300.30">
    <property type="match status" value="4"/>
</dbReference>
<comment type="caution">
    <text evidence="6">The sequence shown here is derived from an EMBL/GenBank/DDBJ whole genome shotgun (WGS) entry which is preliminary data.</text>
</comment>
<dbReference type="Pfam" id="PF00550">
    <property type="entry name" value="PP-binding"/>
    <property type="match status" value="4"/>
</dbReference>
<feature type="domain" description="Carrier" evidence="5">
    <location>
        <begin position="2053"/>
        <end position="2128"/>
    </location>
</feature>
<dbReference type="Gene3D" id="2.30.38.10">
    <property type="entry name" value="Luciferase, Domain 3"/>
    <property type="match status" value="4"/>
</dbReference>
<organism evidence="6 7">
    <name type="scientific">Hyalangium rubrum</name>
    <dbReference type="NCBI Taxonomy" id="3103134"/>
    <lineage>
        <taxon>Bacteria</taxon>
        <taxon>Pseudomonadati</taxon>
        <taxon>Myxococcota</taxon>
        <taxon>Myxococcia</taxon>
        <taxon>Myxococcales</taxon>
        <taxon>Cystobacterineae</taxon>
        <taxon>Archangiaceae</taxon>
        <taxon>Hyalangium</taxon>
    </lineage>
</organism>
<keyword evidence="2" id="KW-0596">Phosphopantetheine</keyword>
<dbReference type="PROSITE" id="PS00012">
    <property type="entry name" value="PHOSPHOPANTETHEINE"/>
    <property type="match status" value="4"/>
</dbReference>
<feature type="domain" description="Carrier" evidence="5">
    <location>
        <begin position="3108"/>
        <end position="3182"/>
    </location>
</feature>
<dbReference type="InterPro" id="IPR045851">
    <property type="entry name" value="AMP-bd_C_sf"/>
</dbReference>
<dbReference type="PROSITE" id="PS50075">
    <property type="entry name" value="CARRIER"/>
    <property type="match status" value="4"/>
</dbReference>
<dbReference type="InterPro" id="IPR020806">
    <property type="entry name" value="PKS_PP-bd"/>
</dbReference>
<proteinExistence type="predicted"/>
<dbReference type="CDD" id="cd17643">
    <property type="entry name" value="A_NRPS_Cytc1-like"/>
    <property type="match status" value="1"/>
</dbReference>
<dbReference type="CDD" id="cd19531">
    <property type="entry name" value="LCL_NRPS-like"/>
    <property type="match status" value="2"/>
</dbReference>
<dbReference type="Pfam" id="PF00501">
    <property type="entry name" value="AMP-binding"/>
    <property type="match status" value="4"/>
</dbReference>
<dbReference type="SUPFAM" id="SSF52777">
    <property type="entry name" value="CoA-dependent acyltransferases"/>
    <property type="match status" value="10"/>
</dbReference>
<dbReference type="EMBL" id="JAXIVS010000008">
    <property type="protein sequence ID" value="MDY7229483.1"/>
    <property type="molecule type" value="Genomic_DNA"/>
</dbReference>
<dbReference type="Gene3D" id="3.40.50.1820">
    <property type="entry name" value="alpha/beta hydrolase"/>
    <property type="match status" value="1"/>
</dbReference>
<name>A0ABU5H9H7_9BACT</name>
<dbReference type="InterPro" id="IPR036736">
    <property type="entry name" value="ACP-like_sf"/>
</dbReference>
<dbReference type="CDD" id="cd05930">
    <property type="entry name" value="A_NRPS"/>
    <property type="match status" value="1"/>
</dbReference>
<evidence type="ECO:0000313" key="7">
    <source>
        <dbReference type="Proteomes" id="UP001291309"/>
    </source>
</evidence>
<keyword evidence="4" id="KW-0677">Repeat</keyword>
<dbReference type="Gene3D" id="1.10.1200.10">
    <property type="entry name" value="ACP-like"/>
    <property type="match status" value="3"/>
</dbReference>
<evidence type="ECO:0000256" key="4">
    <source>
        <dbReference type="ARBA" id="ARBA00022737"/>
    </source>
</evidence>
<gene>
    <name evidence="6" type="ORF">SYV04_24030</name>
</gene>
<accession>A0ABU5H9H7</accession>
<dbReference type="NCBIfam" id="NF003417">
    <property type="entry name" value="PRK04813.1"/>
    <property type="match status" value="4"/>
</dbReference>
<dbReference type="Pfam" id="PF00668">
    <property type="entry name" value="Condensation"/>
    <property type="match status" value="5"/>
</dbReference>
<dbReference type="InterPro" id="IPR006162">
    <property type="entry name" value="Ppantetheine_attach_site"/>
</dbReference>
<reference evidence="6 7" key="1">
    <citation type="submission" date="2023-12" db="EMBL/GenBank/DDBJ databases">
        <title>the genome sequence of Hyalangium sp. s54d21.</title>
        <authorList>
            <person name="Zhang X."/>
        </authorList>
    </citation>
    <scope>NUCLEOTIDE SEQUENCE [LARGE SCALE GENOMIC DNA]</scope>
    <source>
        <strain evidence="7">s54d21</strain>
    </source>
</reference>
<evidence type="ECO:0000259" key="5">
    <source>
        <dbReference type="PROSITE" id="PS50075"/>
    </source>
</evidence>
<dbReference type="Gene3D" id="3.30.559.10">
    <property type="entry name" value="Chloramphenicol acetyltransferase-like domain"/>
    <property type="match status" value="5"/>
</dbReference>
<dbReference type="InterPro" id="IPR020845">
    <property type="entry name" value="AMP-binding_CS"/>
</dbReference>
<evidence type="ECO:0000256" key="3">
    <source>
        <dbReference type="ARBA" id="ARBA00022553"/>
    </source>
</evidence>
<dbReference type="PANTHER" id="PTHR45527:SF14">
    <property type="entry name" value="PLIPASTATIN SYNTHASE SUBUNIT B"/>
    <property type="match status" value="1"/>
</dbReference>
<dbReference type="PROSITE" id="PS00455">
    <property type="entry name" value="AMP_BINDING"/>
    <property type="match status" value="3"/>
</dbReference>
<protein>
    <submittedName>
        <fullName evidence="6">Non-ribosomal peptide synthase/polyketide synthase</fullName>
    </submittedName>
</protein>
<dbReference type="NCBIfam" id="TIGR01720">
    <property type="entry name" value="NRPS-para261"/>
    <property type="match status" value="1"/>
</dbReference>
<sequence length="4744" mass="526879">MNAESFVFPVSFAQQRLWFLHLMQPENPSYNIAGAVRLHGTLDVSALQRAFDALVERHESLRTTFAQEGGQPVQVVAVEGACPLSIVDLSTLPQDKCEEEARRQAMEETRQTFDLMRGPVLRARLFRLNAADHILVMTIHHIVSDGGSLGILIREVAQLYAAFSSGREPELAPLPIQYADYAQWQRDWLGTEGVLTEHVAYWKKQLAGAPVLQLPTDHPRPAIQTQRGALLPIHLPAALVAELQRLSQGERATLFMTLLASFQALLSRYTHQQDILVGAPQNSRTRVQTEGLIGLFVNTLVLRTDLSGNPTFRELIQRVREVTLGAYAHQDVPFERLVDEVQPERNLAYTPLFQAAFNMQAQAPQELVLPGLKIQPIEVETGTAKFDLTLDLQESADGLRGFIEYNADLFDRSTIERFRGHFQTLLEGIATQPDLRLDALPLLTKAECHQLLEVWPVLEKFPGKDCLHQRFEAQVRLHPEAIAVVGDGERLTYAELDRRANQLAHALIARGVRPEALVGLCVERSLATVVGILGILKAGAAYVPLDPTYPADRLAFMVEDSRMPLVITQRQLVERLPAEGTALLVLDEATEELARQPAHAPNLPLSSDHLAYVIYTSGSTGRPKGSLLPHSNVMRLFEGTDHWFHFDEKDVWTLFHSYAFDFSVWEIWGALMYGGRLVVVPYMVSRSPDAFYQLLSDERVTVLNQTPAAFRQLIQAEERRESGALPLALRYVVFGGEALEPASLVPWFRRHGDTQPQLINMYGITETTVHVTYRPMNATEAERTQQSPIGVAIPDLQLYVLDARLEPVPVGVAGEIFVGGAGLARGYLGRPELTAERFIAHPFSKQPGARLYRTGDLARFTKDGQLEYLGRIDHQVKIRGFRIELGEIQIVLSLHPAVREALVLVREDAAGTKSLVAYVAAPKESAPSVSELRQFLLGKLPDYMVPSAFVMLEQMPLTANGKVDRKALPAPDQARSDLAQQYAAPRTKAEEVLCAIWAQVLDVPRVGIHDNFFALGGDSILSIQVLTLAQQQGIRFSLQQLFQHQTVATLLQAAQVSTATSEETPRTEPLSLISPQDRARLPADVEDAYPLARIQAGMLYHMELAPNSNIYHNTDSFYLRMRAQLDPVLFEQAVQAVVARQPVLRTAFDMTTYSEPLQLVHRSAHLSVEFVDIRHLPAEAQEAEIRKLLEDEKGRHFDLTKPPLLRFFIHVRGERAFQFTLTECHAIIDGWSLHSTLVEIFNYYYALESGQTPPAPEQTGLTYRDFVAMEQRALASEEHQRFWRDQLVGGSTMRVPRWRRPLASPEPRIATVKVPISQEIHAGLQALTRAAAVPFKSVLLASHLKVMSLLSGQEDVITGMGVNSRPENGDGSKLRGIFLNTIPFRLRLAPGSWRSLAQLAFEAERKLYPYRRYPMADIQRQWGRETLYEVMFNYMHFHVLHDLSGSLAAIETLDVIRSEGTNVTLAVHFQTEPHTQELTLELDYNSVELDHAQVEQIGASFARVLHALAFHAEEPHHTSSALPQEEQRRLLVEWNDTSASYPSETTFQALFETQAAASPDAVAVVEGSRSLSYRALNERANQLAHHLRSLGAGPERVVALCLDRSIELLVGLLGALKAGAAYLPLDHTYPAERLAYMLSDSRADVLLTTRALEATFSTSSVKRFHLDDAEQLSRSPTHAPPSTAGGEALAYVIYTSGSTGLPKGTMVTQRGLIQYLTWALHTYRVTQGQSALVHTSIAFDATITSLLTPLLVGGTVRLLPSGKEVEALAQSLQEESGHELVKLTPAHLQALSNLVPAPALARLVSTFVVGGEALAPATAEFWRKQAPGVRLINEYGPTETVVGCSIYDVTREGIRDGIVPIGRPISNTKLYVLDERMQPVPVGVVGELYIGGAGVARGYLGRPELTAERFVPDPFDGSPSQRLYRTGDLARFLADGNIDFLGRRDGQVKLRGYRIELGEVEAALRLYPAVSDAVALVREDEPGDKRLVAYVVSHPGQLMETGALRTFLQQRLPGYMVPSAFVALEALPLTPNGKVDRKALAAPAQETADNVVGPRNDTEALISTLWADVLRTNRFGIHDHFFDLGGHSLLATQVVSRVREAFGVELPIAALFEAPTVATLAEHIQVLRARASGETPPPPLEATPRDGELPLSFAQQRLWFLYQMEPDSAFYNMPAVLRLQGAIDLDTVRRCLTELLHRHEILRTTFRMSGQTPVQVISPSTTPALELVDLRELPTERREEEARRLTDAEAQRPFDLARGPLFRGTLLRLGAEEHLLLLTLHHIIADGWSLSVLVREVAELYRAFSTQQPSPLAALPVQYGDYARWQRGWLSGPVLERQLGYWKQRLTGATPFLALPTDHPRPPVQSFRGATHQGLLLPADTAEALRNLCRRESATPFMALMAAFQVLLHRYTGETDIVVGTDIANRNHSGTEGLIGFFVNQLVMRGDLSGEPTFRTLLAQARKMSLEAYAHQDLPFEELVKALNPERNLGYSPIFQVKLILQNAPSSDLELPGLTLREESSNTGAAKFDMTWVVTETARGLECLCEYSTDLYERATIDRMMGHLRALLVGALAQPEEHISQLPLMSEQERHPMLVAWNDTASPLPSDRCAHHLFEEQAARTPDAVAVSFEGQQLTYRELDARANQLAWYLRERGVGPESRVGLCVERSLDMVVGILGILKAGGAWLPLDPTYPMERLVLMMQEAAIPVLVTQEHLADELPALGLLVCLDTEWPQIATQPVESPRVEMSPDNLAYIIFTSGSTGRPKGTLLSHRGLCNTALAAARTHRVRQDSRVLQFAALGFDASVAEVFSTLLAGARLCLASRDAIMPGAPLQELLTSQAITTVTLTPSVLAQLEPKTLPALETLISAGEACTPELARRWSEGRLFINAYGPTEVTVCASLEDEVDPDRPSIGRAWPNVRLYVLDARLQPLPVGVPGELYIGGVGVARGYLDRQELTAERFMPEPFGTTPGARMYRTGDRVRWRKDGKLEFLGRLDHQVKLRGFRIELGEIEAVLAERPEVKEVAVVVREETPGRKQLVAYLVPDEGSVLESEALRRALESRLPEYMVPSAFIMLEALPLTSSGKLDRKALPSLEQGLAQRESTYVAPRTPVEQTLADIWASVLSRERVGIHDNFFELGGDSIVSIQIIARAMEVGLQITPRQFFQHQTIAALAPKVGQAQRTRVDQGPVTGPTPLTPIQHWFFEGELPQLHHYNQTLLLGLRQPLSPTVLEGALRALVTHHDALRLRFEKTSEGWQQTNAGTESTVSLRQVDLSSLEEGPQLKTLEEEAQRAQASFRLEEAPLVSAVLFHLGPQRGSRLLIAIHHLVVDAVSWRVLLMDLELACQQLQQGNPVSLPPKTTSFQTWAQRLNAYAQGPEMEQEAAYWLAQGSDVPALPVDGPGGANTQASARTLTVSLEAEETRQVLQELPTAWRARIDEVLITALAQALSTWTTQRRLRVQLEGHGREELFEDVDLSRTVGWFTTTYPVTLELPEGGSCGTELRAVRDALRQVPRKGLGYGLLRYLRRDALGRQLQSQPEASISFNYLGQLDSALPSASLLAPADEASGSTQGVGGQRRQALEVNAHVLGGKLEVSFTYSEALHQRLTVETLAQLYLQALRALVAQRRSDDAARFSPADFPLTRVTQSTLDELMRSSPGLVDLYPLSPMQQGMLFHTLLDPGSGMYFERAAWTLDTDLNPAALRRAWQQIMERYSILRTRFAWEGMAEPLQVVLREATLPWEEQDLRSLPEQEQRARLAEWMKKDQARGFDPKRAPLMRVAVLRLAEKSWRVVWSFHHLLLDGWSVGRVLNEVLALYDANVRQESLRLEEPPRFRDYIAWLVERGTAKAEGWWKQELAGFTEPTPLPGETGGQARSAPQVMAERKLIIPAEVTEQLRAFSRRQQVTINTMVQAAWALVLGRHAGVEDVVFGATVAGRPPELSGVEQMVGLFINTLPARVKLPSGQKVVDWLKEFQAWQVERTPYEYAPLVQVQGWSQVPRGTPLFESIFVFENYPVEDAVRQGASSFEVRDVSAQERTNYPLTLTAHADKELLLLIDFESPRLEAGAVERMLGQMRTLLEGMIAGEERHLWELSLLTGAERHQVLVEWNDTRVTPSHAACLHELIEAHARKTPEAIAVVSPGSPSLTYGELERRANQLAHHLRARGVGPEHLVGVCLDRSPELIVSLLGILKAGGAYVPLDPTYPTERLTRMISEARLSLLVTQRELAETLSKPDVHLYLLDAKAPARAALPEAVPPLRASLENLAYAVFTSGSTGTPKGVMISHRSWANAYLGWERSYALREECRSHLQMASFSFDVFAGDFARALGSGGKLVLCPREWLLEPPRLYALMKEEQVDCAEFVPAVLRGLLQHLEETQQKLDFMHVLVAGSDAWYVNEYYRLQGVIGESTRLINSYGVTEATIDSTWFEGEGLGAVDNQLVPIGRPFANNRLYVLDAHLQPVPPNIAGELFIGGEGVARGYCHRPELTAERFVPDPFGEAGARLYRTGDRARYLLDGNLEFLGRADTQVKLRGFRVELGEIESALGKHPSVQAAVVLLREDPQSPRRLVSYVVGKTTELDFTALRDFLRERLPDYMIPALFVRMDALPLTPNGKVDRKALPAPDATQRAAEAQLVAPRTATETELLAIWREVLGLESISVLDNFFDVGGHSLLATQIISRANTAFRVALPLRDLFEHPTIGELSEKIVLAQLEQVDASALSQALDEVDGLSEEELKQLLEKAHE</sequence>
<comment type="cofactor">
    <cofactor evidence="1">
        <name>pantetheine 4'-phosphate</name>
        <dbReference type="ChEBI" id="CHEBI:47942"/>
    </cofactor>
</comment>
<evidence type="ECO:0000313" key="6">
    <source>
        <dbReference type="EMBL" id="MDY7229483.1"/>
    </source>
</evidence>
<dbReference type="InterPro" id="IPR000873">
    <property type="entry name" value="AMP-dep_synth/lig_dom"/>
</dbReference>
<evidence type="ECO:0000256" key="2">
    <source>
        <dbReference type="ARBA" id="ARBA00022450"/>
    </source>
</evidence>
<dbReference type="InterPro" id="IPR029058">
    <property type="entry name" value="AB_hydrolase_fold"/>
</dbReference>
<dbReference type="RefSeq" id="WP_321548204.1">
    <property type="nucleotide sequence ID" value="NZ_JAXIVS010000008.1"/>
</dbReference>
<keyword evidence="7" id="KW-1185">Reference proteome</keyword>
<dbReference type="SMART" id="SM00823">
    <property type="entry name" value="PKS_PP"/>
    <property type="match status" value="4"/>
</dbReference>
<dbReference type="Pfam" id="PF13193">
    <property type="entry name" value="AMP-binding_C"/>
    <property type="match status" value="4"/>
</dbReference>
<keyword evidence="3" id="KW-0597">Phosphoprotein</keyword>
<dbReference type="CDD" id="cd17652">
    <property type="entry name" value="A_NRPS_CmdD_like"/>
    <property type="match status" value="1"/>
</dbReference>